<evidence type="ECO:0000313" key="2">
    <source>
        <dbReference type="EMBL" id="NYF92039.1"/>
    </source>
</evidence>
<keyword evidence="1" id="KW-1133">Transmembrane helix</keyword>
<keyword evidence="1" id="KW-0472">Membrane</keyword>
<keyword evidence="1" id="KW-0812">Transmembrane</keyword>
<evidence type="ECO:0000256" key="1">
    <source>
        <dbReference type="SAM" id="Phobius"/>
    </source>
</evidence>
<feature type="transmembrane region" description="Helical" evidence="1">
    <location>
        <begin position="34"/>
        <end position="54"/>
    </location>
</feature>
<organism evidence="2 3">
    <name type="scientific">Tunturiibacter lichenicola</name>
    <dbReference type="NCBI Taxonomy" id="2051959"/>
    <lineage>
        <taxon>Bacteria</taxon>
        <taxon>Pseudomonadati</taxon>
        <taxon>Acidobacteriota</taxon>
        <taxon>Terriglobia</taxon>
        <taxon>Terriglobales</taxon>
        <taxon>Acidobacteriaceae</taxon>
        <taxon>Tunturiibacter</taxon>
    </lineage>
</organism>
<protein>
    <submittedName>
        <fullName evidence="2">Uncharacterized protein</fullName>
    </submittedName>
</protein>
<reference evidence="2 3" key="1">
    <citation type="submission" date="2020-07" db="EMBL/GenBank/DDBJ databases">
        <title>Genomic Encyclopedia of Type Strains, Phase IV (KMG-V): Genome sequencing to study the core and pangenomes of soil and plant-associated prokaryotes.</title>
        <authorList>
            <person name="Whitman W."/>
        </authorList>
    </citation>
    <scope>NUCLEOTIDE SEQUENCE [LARGE SCALE GENOMIC DNA]</scope>
    <source>
        <strain evidence="2 3">M8UP22</strain>
    </source>
</reference>
<dbReference type="Proteomes" id="UP000564385">
    <property type="component" value="Unassembled WGS sequence"/>
</dbReference>
<evidence type="ECO:0000313" key="3">
    <source>
        <dbReference type="Proteomes" id="UP000564385"/>
    </source>
</evidence>
<gene>
    <name evidence="2" type="ORF">HDF08_004158</name>
</gene>
<dbReference type="AlphaFoldDB" id="A0A852VL81"/>
<accession>A0A852VL81</accession>
<sequence length="164" mass="18448">MCLSLKLNTNKLNLYFAVAPLRKTDGVNGKYRKLLFVVGASTVLLGVISFLTFIDIPHGLRSRVYWFIWSRQYKRDVMLSSSTSTEVHHAEWYGDGWGGAPVGDWMGYVVYDPADSLPQINTVGTPAKIAGIPCEVVSVRRLERGWYSVVTDMNQFWDSGHPNC</sequence>
<comment type="caution">
    <text evidence="2">The sequence shown here is derived from an EMBL/GenBank/DDBJ whole genome shotgun (WGS) entry which is preliminary data.</text>
</comment>
<dbReference type="EMBL" id="JACCCU010000003">
    <property type="protein sequence ID" value="NYF92039.1"/>
    <property type="molecule type" value="Genomic_DNA"/>
</dbReference>
<proteinExistence type="predicted"/>
<name>A0A852VL81_9BACT</name>